<feature type="compositionally biased region" description="Acidic residues" evidence="1">
    <location>
        <begin position="374"/>
        <end position="384"/>
    </location>
</feature>
<protein>
    <submittedName>
        <fullName evidence="2">Uncharacterized protein</fullName>
    </submittedName>
</protein>
<feature type="region of interest" description="Disordered" evidence="1">
    <location>
        <begin position="1"/>
        <end position="68"/>
    </location>
</feature>
<feature type="compositionally biased region" description="Acidic residues" evidence="1">
    <location>
        <begin position="43"/>
        <end position="52"/>
    </location>
</feature>
<accession>A0A8J9X381</accession>
<sequence length="384" mass="42938">MDNSGNYLVSSKQRPETYSSSSADRTLESRDDFQRRFRRGANDEDQDEDDSQSEPTTQSKDNVRRHAPLSTLGGFARLQARFLEQEKSDIGVTKKLSVSAQSILQSLLKKYHQLGDDENTILFPQNRKQDRYRLIEMGMSEEEILSLAKEHKLSFLGSILQQFEITEDPISARTLIKSCCLAVPPGCVPACMDAKEITMAALHFLSLNVFDGQPLIRAVHGVSDLEKRQYKKAGAWKLESIFNHAVDELEKVFLSDTSSTKWIPRLYLAPSQSDGRDTLLLKGVVPITLMGKRKTIRYSKISSAVAPSRSSKKTKVASKPAITSVVEASRSPWPDVENSSGPDDEINTDDPNRMGEEEDDTVENDGPDEHDNGDYDDNESGPMF</sequence>
<reference evidence="2" key="1">
    <citation type="submission" date="2022-02" db="EMBL/GenBank/DDBJ databases">
        <authorList>
            <person name="Giguere J D."/>
        </authorList>
    </citation>
    <scope>NUCLEOTIDE SEQUENCE</scope>
    <source>
        <strain evidence="2">CCAP 1055/1</strain>
    </source>
</reference>
<feature type="compositionally biased region" description="Basic and acidic residues" evidence="1">
    <location>
        <begin position="25"/>
        <end position="35"/>
    </location>
</feature>
<dbReference type="Proteomes" id="UP000836788">
    <property type="component" value="Chromosome 2"/>
</dbReference>
<feature type="compositionally biased region" description="Polar residues" evidence="1">
    <location>
        <begin position="1"/>
        <end position="24"/>
    </location>
</feature>
<proteinExistence type="predicted"/>
<evidence type="ECO:0000256" key="1">
    <source>
        <dbReference type="SAM" id="MobiDB-lite"/>
    </source>
</evidence>
<organism evidence="2">
    <name type="scientific">Phaeodactylum tricornutum</name>
    <name type="common">Diatom</name>
    <dbReference type="NCBI Taxonomy" id="2850"/>
    <lineage>
        <taxon>Eukaryota</taxon>
        <taxon>Sar</taxon>
        <taxon>Stramenopiles</taxon>
        <taxon>Ochrophyta</taxon>
        <taxon>Bacillariophyta</taxon>
        <taxon>Bacillariophyceae</taxon>
        <taxon>Bacillariophycidae</taxon>
        <taxon>Naviculales</taxon>
        <taxon>Phaeodactylaceae</taxon>
        <taxon>Phaeodactylum</taxon>
    </lineage>
</organism>
<name>A0A8J9X381_PHATR</name>
<feature type="region of interest" description="Disordered" evidence="1">
    <location>
        <begin position="307"/>
        <end position="384"/>
    </location>
</feature>
<feature type="compositionally biased region" description="Acidic residues" evidence="1">
    <location>
        <begin position="356"/>
        <end position="366"/>
    </location>
</feature>
<dbReference type="AlphaFoldDB" id="A0A8J9X381"/>
<dbReference type="EMBL" id="OU594943">
    <property type="protein sequence ID" value="CAG9284778.1"/>
    <property type="molecule type" value="Genomic_DNA"/>
</dbReference>
<gene>
    <name evidence="2" type="ORF">PTTT1_LOCUS26993</name>
</gene>
<evidence type="ECO:0000313" key="2">
    <source>
        <dbReference type="EMBL" id="CAG9284778.1"/>
    </source>
</evidence>